<organism evidence="10 11">
    <name type="scientific">Lactobacillus nasalidis</name>
    <dbReference type="NCBI Taxonomy" id="2797258"/>
    <lineage>
        <taxon>Bacteria</taxon>
        <taxon>Bacillati</taxon>
        <taxon>Bacillota</taxon>
        <taxon>Bacilli</taxon>
        <taxon>Lactobacillales</taxon>
        <taxon>Lactobacillaceae</taxon>
        <taxon>Lactobacillus</taxon>
    </lineage>
</organism>
<dbReference type="InterPro" id="IPR003439">
    <property type="entry name" value="ABC_transporter-like_ATP-bd"/>
</dbReference>
<feature type="transmembrane region" description="Helical" evidence="7">
    <location>
        <begin position="59"/>
        <end position="87"/>
    </location>
</feature>
<evidence type="ECO:0000256" key="6">
    <source>
        <dbReference type="ARBA" id="ARBA00023136"/>
    </source>
</evidence>
<dbReference type="Gene3D" id="3.40.50.300">
    <property type="entry name" value="P-loop containing nucleotide triphosphate hydrolases"/>
    <property type="match status" value="1"/>
</dbReference>
<evidence type="ECO:0000256" key="4">
    <source>
        <dbReference type="ARBA" id="ARBA00022840"/>
    </source>
</evidence>
<dbReference type="InterPro" id="IPR003593">
    <property type="entry name" value="AAA+_ATPase"/>
</dbReference>
<evidence type="ECO:0000259" key="8">
    <source>
        <dbReference type="PROSITE" id="PS50893"/>
    </source>
</evidence>
<gene>
    <name evidence="10" type="ORF">lacNasYZ03_08380</name>
</gene>
<dbReference type="Proteomes" id="UP000616547">
    <property type="component" value="Unassembled WGS sequence"/>
</dbReference>
<name>A0ABQ3W458_9LACO</name>
<proteinExistence type="predicted"/>
<dbReference type="SUPFAM" id="SSF52540">
    <property type="entry name" value="P-loop containing nucleoside triphosphate hydrolases"/>
    <property type="match status" value="1"/>
</dbReference>
<dbReference type="InterPro" id="IPR017871">
    <property type="entry name" value="ABC_transporter-like_CS"/>
</dbReference>
<feature type="transmembrane region" description="Helical" evidence="7">
    <location>
        <begin position="128"/>
        <end position="148"/>
    </location>
</feature>
<feature type="domain" description="ABC transporter" evidence="8">
    <location>
        <begin position="337"/>
        <end position="574"/>
    </location>
</feature>
<dbReference type="InterPro" id="IPR011527">
    <property type="entry name" value="ABC1_TM_dom"/>
</dbReference>
<dbReference type="InterPro" id="IPR027417">
    <property type="entry name" value="P-loop_NTPase"/>
</dbReference>
<feature type="transmembrane region" description="Helical" evidence="7">
    <location>
        <begin position="12"/>
        <end position="31"/>
    </location>
</feature>
<keyword evidence="6 7" id="KW-0472">Membrane</keyword>
<dbReference type="CDD" id="cd18548">
    <property type="entry name" value="ABC_6TM_Tm287_like"/>
    <property type="match status" value="1"/>
</dbReference>
<comment type="subcellular location">
    <subcellularLocation>
        <location evidence="1">Cell membrane</location>
        <topology evidence="1">Multi-pass membrane protein</topology>
    </subcellularLocation>
</comment>
<dbReference type="PROSITE" id="PS50929">
    <property type="entry name" value="ABC_TM1F"/>
    <property type="match status" value="1"/>
</dbReference>
<protein>
    <submittedName>
        <fullName evidence="10">Multidrug ABC transporter ATP-binding protein</fullName>
    </submittedName>
</protein>
<feature type="transmembrane region" description="Helical" evidence="7">
    <location>
        <begin position="285"/>
        <end position="303"/>
    </location>
</feature>
<dbReference type="PANTHER" id="PTHR43394">
    <property type="entry name" value="ATP-DEPENDENT PERMEASE MDL1, MITOCHONDRIAL"/>
    <property type="match status" value="1"/>
</dbReference>
<dbReference type="SUPFAM" id="SSF90123">
    <property type="entry name" value="ABC transporter transmembrane region"/>
    <property type="match status" value="1"/>
</dbReference>
<dbReference type="GO" id="GO:0005524">
    <property type="term" value="F:ATP binding"/>
    <property type="evidence" value="ECO:0007669"/>
    <property type="project" value="UniProtKB-KW"/>
</dbReference>
<dbReference type="EMBL" id="BOCI01000207">
    <property type="protein sequence ID" value="GHW01151.1"/>
    <property type="molecule type" value="Genomic_DNA"/>
</dbReference>
<dbReference type="InterPro" id="IPR039421">
    <property type="entry name" value="Type_1_exporter"/>
</dbReference>
<comment type="caution">
    <text evidence="10">The sequence shown here is derived from an EMBL/GenBank/DDBJ whole genome shotgun (WGS) entry which is preliminary data.</text>
</comment>
<evidence type="ECO:0000256" key="1">
    <source>
        <dbReference type="ARBA" id="ARBA00004651"/>
    </source>
</evidence>
<feature type="transmembrane region" description="Helical" evidence="7">
    <location>
        <begin position="154"/>
        <end position="179"/>
    </location>
</feature>
<evidence type="ECO:0000313" key="10">
    <source>
        <dbReference type="EMBL" id="GHW01151.1"/>
    </source>
</evidence>
<evidence type="ECO:0000313" key="11">
    <source>
        <dbReference type="Proteomes" id="UP000616547"/>
    </source>
</evidence>
<sequence>MGKVLRYLNRRQIFQSLCCFACIIATVWLNLKMPDYMSTITTLVETPKSQMSDILTQGAWMLACAVGAGISMVLANYLASLVSAGLAKTLRQEMYQKTIHMAMQDVDRYSADSLINRTTNDITQIQNFIGMGMSFMFMSPIMAGWAIVKILGKAWQWTAATACSLLLITAVLTVGLIVAMPRFKKIQSLNDNLNQVTREQLTGIRVVRAYNAEKYQHKKFSKANDELTDNNMTAFHVMSIFNPSVQFINSLLPLMIYLLGASLITTAGSKQKLGIFSNMVVFSSYAMQIVMSFMMLSMIVFLWPRASVSSQRVSEVLETPDSMADGKDTDSSEHGSIEFKHVSFKYPETASEVLKDISFKIAPGSTFAIIGATGSGKSSLLNLIVRFYDATGGQVLVDGKNVKDYRRSSLRGRIGYATQKAILFKGTVKSNISFGQSDRVKSPEDLQKAIDLAQASDFVSQMPGKEDAAIAQGGTNVSGGQKQRLSVARAIARKPEILLFDDTFSALDYQTDRMLRQALSKELKKSTKVIVAQRISTIRDADQILVLDHGQAVGLGKHADLLKTCPTYQEIVASQLSKEELSHA</sequence>
<dbReference type="InterPro" id="IPR036640">
    <property type="entry name" value="ABC1_TM_sf"/>
</dbReference>
<evidence type="ECO:0000256" key="5">
    <source>
        <dbReference type="ARBA" id="ARBA00022989"/>
    </source>
</evidence>
<keyword evidence="11" id="KW-1185">Reference proteome</keyword>
<dbReference type="PANTHER" id="PTHR43394:SF1">
    <property type="entry name" value="ATP-BINDING CASSETTE SUB-FAMILY B MEMBER 10, MITOCHONDRIAL"/>
    <property type="match status" value="1"/>
</dbReference>
<keyword evidence="4 10" id="KW-0067">ATP-binding</keyword>
<feature type="transmembrane region" description="Helical" evidence="7">
    <location>
        <begin position="247"/>
        <end position="265"/>
    </location>
</feature>
<dbReference type="RefSeq" id="WP_201330252.1">
    <property type="nucleotide sequence ID" value="NZ_BOCG01000670.1"/>
</dbReference>
<evidence type="ECO:0000256" key="2">
    <source>
        <dbReference type="ARBA" id="ARBA00022692"/>
    </source>
</evidence>
<evidence type="ECO:0000259" key="9">
    <source>
        <dbReference type="PROSITE" id="PS50929"/>
    </source>
</evidence>
<keyword evidence="5 7" id="KW-1133">Transmembrane helix</keyword>
<keyword evidence="3" id="KW-0547">Nucleotide-binding</keyword>
<dbReference type="SMART" id="SM00382">
    <property type="entry name" value="AAA"/>
    <property type="match status" value="1"/>
</dbReference>
<keyword evidence="2 7" id="KW-0812">Transmembrane</keyword>
<evidence type="ECO:0000256" key="3">
    <source>
        <dbReference type="ARBA" id="ARBA00022741"/>
    </source>
</evidence>
<dbReference type="PROSITE" id="PS50893">
    <property type="entry name" value="ABC_TRANSPORTER_2"/>
    <property type="match status" value="1"/>
</dbReference>
<evidence type="ECO:0000256" key="7">
    <source>
        <dbReference type="SAM" id="Phobius"/>
    </source>
</evidence>
<dbReference type="Pfam" id="PF00664">
    <property type="entry name" value="ABC_membrane"/>
    <property type="match status" value="1"/>
</dbReference>
<dbReference type="Gene3D" id="1.20.1560.10">
    <property type="entry name" value="ABC transporter type 1, transmembrane domain"/>
    <property type="match status" value="1"/>
</dbReference>
<dbReference type="Pfam" id="PF00005">
    <property type="entry name" value="ABC_tran"/>
    <property type="match status" value="1"/>
</dbReference>
<accession>A0ABQ3W458</accession>
<reference evidence="11" key="1">
    <citation type="submission" date="2021-01" db="EMBL/GenBank/DDBJ databases">
        <title>Draft genome sequence of Nasalis larvatus strain YZ03.</title>
        <authorList>
            <person name="Suzuki-Hashido N."/>
            <person name="Tsuchida S."/>
            <person name="Hayakawa T."/>
        </authorList>
    </citation>
    <scope>NUCLEOTIDE SEQUENCE [LARGE SCALE GENOMIC DNA]</scope>
    <source>
        <strain evidence="11">YZ03</strain>
    </source>
</reference>
<feature type="domain" description="ABC transmembrane type-1" evidence="9">
    <location>
        <begin position="20"/>
        <end position="305"/>
    </location>
</feature>
<dbReference type="PROSITE" id="PS00211">
    <property type="entry name" value="ABC_TRANSPORTER_1"/>
    <property type="match status" value="1"/>
</dbReference>